<reference evidence="3 4" key="1">
    <citation type="submission" date="2017-07" db="EMBL/GenBank/DDBJ databases">
        <title>Draft whole genome sequences of clinical Proprionibacteriaceae strains.</title>
        <authorList>
            <person name="Bernier A.-M."/>
            <person name="Bernard K."/>
            <person name="Domingo M.-C."/>
        </authorList>
    </citation>
    <scope>NUCLEOTIDE SEQUENCE [LARGE SCALE GENOMIC DNA]</scope>
    <source>
        <strain evidence="3 4">NML 130396</strain>
    </source>
</reference>
<keyword evidence="2" id="KW-0732">Signal</keyword>
<sequence length="316" mass="31353">MSACAHLTRLSVLACSATAVLVVGLGTAIAAPTPSPSAPGTPTPAVATTSATPTSAPSKGTPASASPTQRPTATSTTAGSTPSAGPAATRMGAVANPPTLAENQLVIGVSGAPIGESLDVWVVIGGDGSGASATADRRGNATLIVRPPNRRWPSGALATYEVNGLDSGQVVRGTVRFPNYGGANGGATSSPSATRFQVSLSAPQTSHADVPFKVTGLRPGDFIDVDGGIERAGVEAGYHYELRAGADGTVSGRIPAPTEGWLPGQAYSFTFSANGQVSSHRFVGPQQRRTESQSGGGAPGKTGGADHSGGLAKTGW</sequence>
<feature type="compositionally biased region" description="Low complexity" evidence="1">
    <location>
        <begin position="43"/>
        <end position="89"/>
    </location>
</feature>
<comment type="caution">
    <text evidence="3">The sequence shown here is derived from an EMBL/GenBank/DDBJ whole genome shotgun (WGS) entry which is preliminary data.</text>
</comment>
<evidence type="ECO:0000256" key="2">
    <source>
        <dbReference type="SAM" id="SignalP"/>
    </source>
</evidence>
<feature type="region of interest" description="Disordered" evidence="1">
    <location>
        <begin position="32"/>
        <end position="92"/>
    </location>
</feature>
<dbReference type="AlphaFoldDB" id="A0A255H828"/>
<organism evidence="3 4">
    <name type="scientific">Enemella dayhoffiae</name>
    <dbReference type="NCBI Taxonomy" id="2016507"/>
    <lineage>
        <taxon>Bacteria</taxon>
        <taxon>Bacillati</taxon>
        <taxon>Actinomycetota</taxon>
        <taxon>Actinomycetes</taxon>
        <taxon>Propionibacteriales</taxon>
        <taxon>Propionibacteriaceae</taxon>
        <taxon>Enemella</taxon>
    </lineage>
</organism>
<feature type="signal peptide" evidence="2">
    <location>
        <begin position="1"/>
        <end position="30"/>
    </location>
</feature>
<gene>
    <name evidence="3" type="ORF">CGZ93_06035</name>
</gene>
<keyword evidence="4" id="KW-1185">Reference proteome</keyword>
<feature type="compositionally biased region" description="Gly residues" evidence="1">
    <location>
        <begin position="294"/>
        <end position="307"/>
    </location>
</feature>
<protein>
    <submittedName>
        <fullName evidence="3">Uncharacterized protein</fullName>
    </submittedName>
</protein>
<accession>A0A255H828</accession>
<feature type="compositionally biased region" description="Pro residues" evidence="1">
    <location>
        <begin position="33"/>
        <end position="42"/>
    </location>
</feature>
<dbReference type="Proteomes" id="UP000216311">
    <property type="component" value="Unassembled WGS sequence"/>
</dbReference>
<feature type="chain" id="PRO_5012468444" evidence="2">
    <location>
        <begin position="31"/>
        <end position="316"/>
    </location>
</feature>
<proteinExistence type="predicted"/>
<evidence type="ECO:0000313" key="4">
    <source>
        <dbReference type="Proteomes" id="UP000216311"/>
    </source>
</evidence>
<name>A0A255H828_9ACTN</name>
<dbReference type="RefSeq" id="WP_141211098.1">
    <property type="nucleotide sequence ID" value="NZ_NMVQ01000007.1"/>
</dbReference>
<evidence type="ECO:0000313" key="3">
    <source>
        <dbReference type="EMBL" id="OYO23496.1"/>
    </source>
</evidence>
<dbReference type="EMBL" id="NMVQ01000007">
    <property type="protein sequence ID" value="OYO23496.1"/>
    <property type="molecule type" value="Genomic_DNA"/>
</dbReference>
<feature type="region of interest" description="Disordered" evidence="1">
    <location>
        <begin position="279"/>
        <end position="316"/>
    </location>
</feature>
<evidence type="ECO:0000256" key="1">
    <source>
        <dbReference type="SAM" id="MobiDB-lite"/>
    </source>
</evidence>